<feature type="compositionally biased region" description="Pro residues" evidence="3">
    <location>
        <begin position="14"/>
        <end position="27"/>
    </location>
</feature>
<evidence type="ECO:0000313" key="6">
    <source>
        <dbReference type="Proteomes" id="UP000289323"/>
    </source>
</evidence>
<keyword evidence="1" id="KW-0677">Repeat</keyword>
<gene>
    <name evidence="5" type="ORF">TT172_LOCUS5409</name>
</gene>
<accession>A0A3S4EZ97</accession>
<dbReference type="PANTHER" id="PTHR45964">
    <property type="entry name" value="WSCD FAMILY MEMBER CG9164"/>
    <property type="match status" value="1"/>
</dbReference>
<organism evidence="5 6">
    <name type="scientific">Thermothielavioides terrestris</name>
    <dbReference type="NCBI Taxonomy" id="2587410"/>
    <lineage>
        <taxon>Eukaryota</taxon>
        <taxon>Fungi</taxon>
        <taxon>Dikarya</taxon>
        <taxon>Ascomycota</taxon>
        <taxon>Pezizomycotina</taxon>
        <taxon>Sordariomycetes</taxon>
        <taxon>Sordariomycetidae</taxon>
        <taxon>Sordariales</taxon>
        <taxon>Chaetomiaceae</taxon>
        <taxon>Thermothielavioides</taxon>
    </lineage>
</organism>
<keyword evidence="2" id="KW-0175">Coiled coil</keyword>
<feature type="coiled-coil region" evidence="2">
    <location>
        <begin position="332"/>
        <end position="368"/>
    </location>
</feature>
<evidence type="ECO:0000313" key="5">
    <source>
        <dbReference type="EMBL" id="SPQ22990.1"/>
    </source>
</evidence>
<proteinExistence type="predicted"/>
<feature type="region of interest" description="Disordered" evidence="3">
    <location>
        <begin position="1"/>
        <end position="27"/>
    </location>
</feature>
<evidence type="ECO:0000256" key="3">
    <source>
        <dbReference type="SAM" id="MobiDB-lite"/>
    </source>
</evidence>
<name>A0A3S4EZ97_9PEZI</name>
<dbReference type="InterPro" id="IPR051589">
    <property type="entry name" value="Sialate-O-sulfotransferase"/>
</dbReference>
<dbReference type="PANTHER" id="PTHR45964:SF5">
    <property type="entry name" value="WSCD FAMILY MEMBER CG9164"/>
    <property type="match status" value="1"/>
</dbReference>
<dbReference type="AlphaFoldDB" id="A0A3S4EZ97"/>
<feature type="region of interest" description="Disordered" evidence="3">
    <location>
        <begin position="573"/>
        <end position="642"/>
    </location>
</feature>
<evidence type="ECO:0000256" key="2">
    <source>
        <dbReference type="SAM" id="Coils"/>
    </source>
</evidence>
<sequence length="685" mass="73365">MALRPRLSTSRPNLSPPSRCPPAPAPASLPARAIIVTGTRARSTASTSSSSASSPTSTAYVAIGRFTEATNGHALSAASFTNYTSMTVALCQSFCSGYTYFGLEYGGECYCGNSFGLGSTAAASATDCNMACDGNSAQTCGGPSRLRVWSKGGVAPAYPSTVPSVGNYRYTGCYTVGTNVRALAGAVTSGGDMTLKWSKAALTGCRGRLDITTYTAHSASKFDETDFVYLKALWKNHPVTGFHIHNYVREDYVSRAEQLAGLKPSPPAEQGQPVDQLRQSLSTFINTIASPYKVNEPLTVQLGVCLIAKRHIEQLKAANHGGRYVGEDTPKLRRSERLKNRQREAAERAAAEARAAAEENQLDALAGQVGGLAIQEERAVPLPQTPPESQFLGGPEPALVATPELDVISPESLQLEKARSRDEEIVNQALVDLLTAATVASGIGIIPGRDELAWSASRQAFQLGRAEDPVCEARTDGLLYKTGDPDCALAILEVKPYIRNSNQAKIEWQEACQMAAWISSSLHAPTAEKRRAGILSTSDNNNRRRVLISQDYLFSYITIGEWGRGYEEYLLGGRRPETPPSRTSSPSRNRGPAKAARVAARTAAAGPAPGAPVDAESKSAAPGQKQPKAGSDPGREFEATAEDLDPDNFLIMNCYGPYNLQDRQHVGAFIRNVLALMLELSDPWE</sequence>
<protein>
    <submittedName>
        <fullName evidence="5">0393765d-8a53-4c9d-82e9-2177d7b75061</fullName>
    </submittedName>
</protein>
<feature type="domain" description="WSC" evidence="4">
    <location>
        <begin position="59"/>
        <end position="152"/>
    </location>
</feature>
<dbReference type="InterPro" id="IPR002889">
    <property type="entry name" value="WSC_carb-bd"/>
</dbReference>
<evidence type="ECO:0000256" key="1">
    <source>
        <dbReference type="ARBA" id="ARBA00022737"/>
    </source>
</evidence>
<evidence type="ECO:0000259" key="4">
    <source>
        <dbReference type="PROSITE" id="PS51212"/>
    </source>
</evidence>
<feature type="compositionally biased region" description="Low complexity" evidence="3">
    <location>
        <begin position="580"/>
        <end position="612"/>
    </location>
</feature>
<dbReference type="Pfam" id="PF01822">
    <property type="entry name" value="WSC"/>
    <property type="match status" value="1"/>
</dbReference>
<dbReference type="EMBL" id="OUUZ01000009">
    <property type="protein sequence ID" value="SPQ22990.1"/>
    <property type="molecule type" value="Genomic_DNA"/>
</dbReference>
<dbReference type="PROSITE" id="PS51212">
    <property type="entry name" value="WSC"/>
    <property type="match status" value="1"/>
</dbReference>
<dbReference type="SMART" id="SM00321">
    <property type="entry name" value="WSC"/>
    <property type="match status" value="1"/>
</dbReference>
<dbReference type="Proteomes" id="UP000289323">
    <property type="component" value="Unassembled WGS sequence"/>
</dbReference>
<reference evidence="5 6" key="1">
    <citation type="submission" date="2018-04" db="EMBL/GenBank/DDBJ databases">
        <authorList>
            <person name="Huttner S."/>
            <person name="Dainat J."/>
        </authorList>
    </citation>
    <scope>NUCLEOTIDE SEQUENCE [LARGE SCALE GENOMIC DNA]</scope>
</reference>